<dbReference type="EMBL" id="KZ824306">
    <property type="protein sequence ID" value="RAL09150.1"/>
    <property type="molecule type" value="Genomic_DNA"/>
</dbReference>
<dbReference type="RefSeq" id="XP_025548304.1">
    <property type="nucleotide sequence ID" value="XM_025690420.1"/>
</dbReference>
<evidence type="ECO:0000313" key="1">
    <source>
        <dbReference type="EMBL" id="RAL09150.1"/>
    </source>
</evidence>
<name>A0A395HN14_ASPHC</name>
<organism evidence="1 2">
    <name type="scientific">Aspergillus homomorphus (strain CBS 101889)</name>
    <dbReference type="NCBI Taxonomy" id="1450537"/>
    <lineage>
        <taxon>Eukaryota</taxon>
        <taxon>Fungi</taxon>
        <taxon>Dikarya</taxon>
        <taxon>Ascomycota</taxon>
        <taxon>Pezizomycotina</taxon>
        <taxon>Eurotiomycetes</taxon>
        <taxon>Eurotiomycetidae</taxon>
        <taxon>Eurotiales</taxon>
        <taxon>Aspergillaceae</taxon>
        <taxon>Aspergillus</taxon>
        <taxon>Aspergillus subgen. Circumdati</taxon>
    </lineage>
</organism>
<evidence type="ECO:0000313" key="2">
    <source>
        <dbReference type="Proteomes" id="UP000248961"/>
    </source>
</evidence>
<dbReference type="VEuPathDB" id="FungiDB:BO97DRAFT_185294"/>
<proteinExistence type="predicted"/>
<protein>
    <submittedName>
        <fullName evidence="1">Uncharacterized protein</fullName>
    </submittedName>
</protein>
<dbReference type="Proteomes" id="UP000248961">
    <property type="component" value="Unassembled WGS sequence"/>
</dbReference>
<dbReference type="GeneID" id="37194709"/>
<sequence>MMTNRMLFLAFSTINRNTGSHVSRLLETRHENTFHTSGGGGVYMTRQSMVRNRPENKCVCVCVCVCVFSDSPFPQPDEGYGIRRIGREGERKDLAGLIPTRQGSSSWSEKNQAMLSRSLSLSLSLSLPLLPIQLRHD</sequence>
<reference evidence="1 2" key="1">
    <citation type="submission" date="2018-02" db="EMBL/GenBank/DDBJ databases">
        <title>The genomes of Aspergillus section Nigri reveals drivers in fungal speciation.</title>
        <authorList>
            <consortium name="DOE Joint Genome Institute"/>
            <person name="Vesth T.C."/>
            <person name="Nybo J."/>
            <person name="Theobald S."/>
            <person name="Brandl J."/>
            <person name="Frisvad J.C."/>
            <person name="Nielsen K.F."/>
            <person name="Lyhne E.K."/>
            <person name="Kogle M.E."/>
            <person name="Kuo A."/>
            <person name="Riley R."/>
            <person name="Clum A."/>
            <person name="Nolan M."/>
            <person name="Lipzen A."/>
            <person name="Salamov A."/>
            <person name="Henrissat B."/>
            <person name="Wiebenga A."/>
            <person name="De vries R.P."/>
            <person name="Grigoriev I.V."/>
            <person name="Mortensen U.H."/>
            <person name="Andersen M.R."/>
            <person name="Baker S.E."/>
        </authorList>
    </citation>
    <scope>NUCLEOTIDE SEQUENCE [LARGE SCALE GENOMIC DNA]</scope>
    <source>
        <strain evidence="1 2">CBS 101889</strain>
    </source>
</reference>
<dbReference type="AlphaFoldDB" id="A0A395HN14"/>
<keyword evidence="2" id="KW-1185">Reference proteome</keyword>
<gene>
    <name evidence="1" type="ORF">BO97DRAFT_185294</name>
</gene>
<accession>A0A395HN14</accession>